<evidence type="ECO:0000313" key="2">
    <source>
        <dbReference type="EMBL" id="KAL3669359.1"/>
    </source>
</evidence>
<proteinExistence type="predicted"/>
<dbReference type="PANTHER" id="PTHR11609">
    <property type="entry name" value="PURINE BIOSYNTHESIS PROTEIN 6/7, PUR6/7"/>
    <property type="match status" value="1"/>
</dbReference>
<dbReference type="EMBL" id="JBIMZQ010000009">
    <property type="protein sequence ID" value="KAL3669359.1"/>
    <property type="molecule type" value="Genomic_DNA"/>
</dbReference>
<feature type="domain" description="Phosphoribosylaminoimidazole carboxylase C-terminal" evidence="1">
    <location>
        <begin position="105"/>
        <end position="165"/>
    </location>
</feature>
<evidence type="ECO:0000313" key="3">
    <source>
        <dbReference type="Proteomes" id="UP001632037"/>
    </source>
</evidence>
<evidence type="ECO:0000259" key="1">
    <source>
        <dbReference type="Pfam" id="PF17769"/>
    </source>
</evidence>
<gene>
    <name evidence="2" type="ORF">V7S43_005735</name>
</gene>
<comment type="caution">
    <text evidence="2">The sequence shown here is derived from an EMBL/GenBank/DDBJ whole genome shotgun (WGS) entry which is preliminary data.</text>
</comment>
<dbReference type="InterPro" id="IPR011054">
    <property type="entry name" value="Rudment_hybrid_motif"/>
</dbReference>
<dbReference type="Gene3D" id="3.50.50.60">
    <property type="entry name" value="FAD/NAD(P)-binding domain"/>
    <property type="match status" value="1"/>
</dbReference>
<reference evidence="2 3" key="1">
    <citation type="submission" date="2024-09" db="EMBL/GenBank/DDBJ databases">
        <title>Genome sequencing and assembly of Phytophthora oleae, isolate VK10A, causative agent of rot of olive drupes.</title>
        <authorList>
            <person name="Conti Taguali S."/>
            <person name="Riolo M."/>
            <person name="La Spada F."/>
            <person name="Cacciola S.O."/>
            <person name="Dionisio G."/>
        </authorList>
    </citation>
    <scope>NUCLEOTIDE SEQUENCE [LARGE SCALE GENOMIC DNA]</scope>
    <source>
        <strain evidence="2 3">VK10A</strain>
    </source>
</reference>
<dbReference type="SUPFAM" id="SSF51246">
    <property type="entry name" value="Rudiment single hybrid motif"/>
    <property type="match status" value="1"/>
</dbReference>
<organism evidence="2 3">
    <name type="scientific">Phytophthora oleae</name>
    <dbReference type="NCBI Taxonomy" id="2107226"/>
    <lineage>
        <taxon>Eukaryota</taxon>
        <taxon>Sar</taxon>
        <taxon>Stramenopiles</taxon>
        <taxon>Oomycota</taxon>
        <taxon>Peronosporomycetes</taxon>
        <taxon>Peronosporales</taxon>
        <taxon>Peronosporaceae</taxon>
        <taxon>Phytophthora</taxon>
    </lineage>
</organism>
<dbReference type="Gene3D" id="3.30.470.20">
    <property type="entry name" value="ATP-grasp fold, B domain"/>
    <property type="match status" value="1"/>
</dbReference>
<dbReference type="Pfam" id="PF17769">
    <property type="entry name" value="PurK_C"/>
    <property type="match status" value="1"/>
</dbReference>
<dbReference type="Proteomes" id="UP001632037">
    <property type="component" value="Unassembled WGS sequence"/>
</dbReference>
<sequence length="183" mass="19592">MLVIGDAAHATMPNHGLGAAMATEYAYVQASLLTEVHHASELKAAFQAFEKVRLYRTQKVLLDEIALHPHNSGHNSIEACDMDQFEQHLHAIIGLPLGSCVPATLVVNVLGDATSSEDVSFSLLRNSLKVPGTAAHFYGTAGVRIGRQLGHMTTTAPSLKELTKRPTAFSPEAAKNSGLLKLQ</sequence>
<dbReference type="SUPFAM" id="SSF51905">
    <property type="entry name" value="FAD/NAD(P)-binding domain"/>
    <property type="match status" value="1"/>
</dbReference>
<dbReference type="InterPro" id="IPR040686">
    <property type="entry name" value="PurK_C"/>
</dbReference>
<protein>
    <recommendedName>
        <fullName evidence="1">Phosphoribosylaminoimidazole carboxylase C-terminal domain-containing protein</fullName>
    </recommendedName>
</protein>
<accession>A0ABD3FSW0</accession>
<name>A0ABD3FSW0_9STRA</name>
<dbReference type="PANTHER" id="PTHR11609:SF5">
    <property type="entry name" value="PHOSPHORIBOSYLAMINOIMIDAZOLE CARBOXYLASE"/>
    <property type="match status" value="1"/>
</dbReference>
<dbReference type="AlphaFoldDB" id="A0ABD3FSW0"/>
<dbReference type="InterPro" id="IPR036188">
    <property type="entry name" value="FAD/NAD-bd_sf"/>
</dbReference>
<keyword evidence="3" id="KW-1185">Reference proteome</keyword>